<accession>A0ABD1LGH2</accession>
<proteinExistence type="predicted"/>
<dbReference type="AlphaFoldDB" id="A0ABD1LGH2"/>
<organism evidence="1 2">
    <name type="scientific">Flemingia macrophylla</name>
    <dbReference type="NCBI Taxonomy" id="520843"/>
    <lineage>
        <taxon>Eukaryota</taxon>
        <taxon>Viridiplantae</taxon>
        <taxon>Streptophyta</taxon>
        <taxon>Embryophyta</taxon>
        <taxon>Tracheophyta</taxon>
        <taxon>Spermatophyta</taxon>
        <taxon>Magnoliopsida</taxon>
        <taxon>eudicotyledons</taxon>
        <taxon>Gunneridae</taxon>
        <taxon>Pentapetalae</taxon>
        <taxon>rosids</taxon>
        <taxon>fabids</taxon>
        <taxon>Fabales</taxon>
        <taxon>Fabaceae</taxon>
        <taxon>Papilionoideae</taxon>
        <taxon>50 kb inversion clade</taxon>
        <taxon>NPAAA clade</taxon>
        <taxon>indigoferoid/millettioid clade</taxon>
        <taxon>Phaseoleae</taxon>
        <taxon>Flemingia</taxon>
    </lineage>
</organism>
<name>A0ABD1LGH2_9FABA</name>
<comment type="caution">
    <text evidence="1">The sequence shown here is derived from an EMBL/GenBank/DDBJ whole genome shotgun (WGS) entry which is preliminary data.</text>
</comment>
<dbReference type="Proteomes" id="UP001603857">
    <property type="component" value="Unassembled WGS sequence"/>
</dbReference>
<sequence>MICMMGKSRRERRVIFSSSRAMQTMCPRKRGKGVRKRKGDHLRTFTRSHTNLSIGNKNRGSRRSNPPILRLHALHGDASVGSESDKKIQHHNRSFEVSKFLSKVVLGVVAKEENEVGEGHEGVTVEVAAVTAAWNEDTRIRLTLSSLKLQMYMVSDAPSRRNIIICSFIKSSMAFFLDRVKGPLNMNPSSASAILSAFARVKSFILSAFARVKSFLDDSSSH</sequence>
<gene>
    <name evidence="1" type="ORF">Fmac_026822</name>
</gene>
<reference evidence="1 2" key="1">
    <citation type="submission" date="2024-08" db="EMBL/GenBank/DDBJ databases">
        <title>Insights into the chromosomal genome structure of Flemingia macrophylla.</title>
        <authorList>
            <person name="Ding Y."/>
            <person name="Zhao Y."/>
            <person name="Bi W."/>
            <person name="Wu M."/>
            <person name="Zhao G."/>
            <person name="Gong Y."/>
            <person name="Li W."/>
            <person name="Zhang P."/>
        </authorList>
    </citation>
    <scope>NUCLEOTIDE SEQUENCE [LARGE SCALE GENOMIC DNA]</scope>
    <source>
        <strain evidence="1">DYQJB</strain>
        <tissue evidence="1">Leaf</tissue>
    </source>
</reference>
<dbReference type="EMBL" id="JBGMDY010000009">
    <property type="protein sequence ID" value="KAL2322443.1"/>
    <property type="molecule type" value="Genomic_DNA"/>
</dbReference>
<keyword evidence="2" id="KW-1185">Reference proteome</keyword>
<evidence type="ECO:0000313" key="1">
    <source>
        <dbReference type="EMBL" id="KAL2322443.1"/>
    </source>
</evidence>
<protein>
    <submittedName>
        <fullName evidence="1">Uncharacterized protein</fullName>
    </submittedName>
</protein>
<evidence type="ECO:0000313" key="2">
    <source>
        <dbReference type="Proteomes" id="UP001603857"/>
    </source>
</evidence>